<accession>A0A061S674</accession>
<comment type="similarity">
    <text evidence="1 4">Belongs to the universal ribosomal protein uS15 family.</text>
</comment>
<evidence type="ECO:0000313" key="6">
    <source>
        <dbReference type="EMBL" id="JAC78405.1"/>
    </source>
</evidence>
<name>A0A061S674_9CHLO</name>
<dbReference type="CDD" id="cd00353">
    <property type="entry name" value="Ribosomal_S15p_S13e"/>
    <property type="match status" value="1"/>
</dbReference>
<evidence type="ECO:0000256" key="5">
    <source>
        <dbReference type="RuleBase" id="RU003920"/>
    </source>
</evidence>
<protein>
    <recommendedName>
        <fullName evidence="5">30S ribosomal protein S15</fullName>
    </recommendedName>
</protein>
<dbReference type="Pfam" id="PF00312">
    <property type="entry name" value="Ribosomal_S15"/>
    <property type="match status" value="1"/>
</dbReference>
<sequence length="142" mass="15630">MFALISSPNVSAAVSSRPSYLQGTAILSSQARLPSAAPRTACLSVSARYRGKGTDLSKVASFQKSPNDTGSTAVQIARISARVEQLTAHLKIHKKDYSTQRGLQMLLGQRKSLLKYLYSQNKEEYLRVVSELKIRDKLSMVI</sequence>
<proteinExistence type="inferred from homology"/>
<dbReference type="EMBL" id="GBEZ01007026">
    <property type="protein sequence ID" value="JAC78405.1"/>
    <property type="molecule type" value="Transcribed_RNA"/>
</dbReference>
<dbReference type="GO" id="GO:0006412">
    <property type="term" value="P:translation"/>
    <property type="evidence" value="ECO:0007669"/>
    <property type="project" value="InterPro"/>
</dbReference>
<keyword evidence="3 4" id="KW-0687">Ribonucleoprotein</keyword>
<dbReference type="GO" id="GO:0005840">
    <property type="term" value="C:ribosome"/>
    <property type="evidence" value="ECO:0007669"/>
    <property type="project" value="UniProtKB-KW"/>
</dbReference>
<dbReference type="AlphaFoldDB" id="A0A061S674"/>
<dbReference type="GO" id="GO:1990904">
    <property type="term" value="C:ribonucleoprotein complex"/>
    <property type="evidence" value="ECO:0007669"/>
    <property type="project" value="UniProtKB-KW"/>
</dbReference>
<gene>
    <name evidence="6" type="primary">RPSO</name>
    <name evidence="6" type="ORF">TSPGSL018_15203</name>
</gene>
<dbReference type="NCBIfam" id="TIGR00952">
    <property type="entry name" value="S15_bact"/>
    <property type="match status" value="1"/>
</dbReference>
<evidence type="ECO:0000256" key="2">
    <source>
        <dbReference type="ARBA" id="ARBA00022980"/>
    </source>
</evidence>
<dbReference type="PROSITE" id="PS00362">
    <property type="entry name" value="RIBOSOMAL_S15"/>
    <property type="match status" value="1"/>
</dbReference>
<dbReference type="GO" id="GO:0005737">
    <property type="term" value="C:cytoplasm"/>
    <property type="evidence" value="ECO:0007669"/>
    <property type="project" value="UniProtKB-ARBA"/>
</dbReference>
<evidence type="ECO:0000256" key="1">
    <source>
        <dbReference type="ARBA" id="ARBA00008434"/>
    </source>
</evidence>
<dbReference type="Gene3D" id="1.10.287.10">
    <property type="entry name" value="S15/NS1, RNA-binding"/>
    <property type="match status" value="1"/>
</dbReference>
<dbReference type="GO" id="GO:0003735">
    <property type="term" value="F:structural constituent of ribosome"/>
    <property type="evidence" value="ECO:0007669"/>
    <property type="project" value="InterPro"/>
</dbReference>
<dbReference type="HAMAP" id="MF_01343_B">
    <property type="entry name" value="Ribosomal_uS15_B"/>
    <property type="match status" value="1"/>
</dbReference>
<reference evidence="6" key="1">
    <citation type="submission" date="2014-05" db="EMBL/GenBank/DDBJ databases">
        <title>The transcriptome of the halophilic microalga Tetraselmis sp. GSL018 isolated from the Great Salt Lake, Utah.</title>
        <authorList>
            <person name="Jinkerson R.E."/>
            <person name="D'Adamo S."/>
            <person name="Posewitz M.C."/>
        </authorList>
    </citation>
    <scope>NUCLEOTIDE SEQUENCE</scope>
    <source>
        <strain evidence="6">GSL018</strain>
    </source>
</reference>
<dbReference type="InterPro" id="IPR009068">
    <property type="entry name" value="uS15_NS1_RNA-bd_sf"/>
</dbReference>
<dbReference type="PANTHER" id="PTHR23321">
    <property type="entry name" value="RIBOSOMAL PROTEIN S15, BACTERIAL AND ORGANELLAR"/>
    <property type="match status" value="1"/>
</dbReference>
<keyword evidence="2 4" id="KW-0689">Ribosomal protein</keyword>
<dbReference type="SMART" id="SM01387">
    <property type="entry name" value="Ribosomal_S15"/>
    <property type="match status" value="1"/>
</dbReference>
<evidence type="ECO:0000256" key="3">
    <source>
        <dbReference type="ARBA" id="ARBA00023274"/>
    </source>
</evidence>
<organism evidence="6">
    <name type="scientific">Tetraselmis sp. GSL018</name>
    <dbReference type="NCBI Taxonomy" id="582737"/>
    <lineage>
        <taxon>Eukaryota</taxon>
        <taxon>Viridiplantae</taxon>
        <taxon>Chlorophyta</taxon>
        <taxon>core chlorophytes</taxon>
        <taxon>Chlorodendrophyceae</taxon>
        <taxon>Chlorodendrales</taxon>
        <taxon>Chlorodendraceae</taxon>
        <taxon>Tetraselmis</taxon>
    </lineage>
</organism>
<dbReference type="SUPFAM" id="SSF47060">
    <property type="entry name" value="S15/NS1 RNA-binding domain"/>
    <property type="match status" value="1"/>
</dbReference>
<dbReference type="InterPro" id="IPR005290">
    <property type="entry name" value="Ribosomal_uS15_bac-type"/>
</dbReference>
<dbReference type="PANTHER" id="PTHR23321:SF26">
    <property type="entry name" value="SMALL RIBOSOMAL SUBUNIT PROTEIN US15M"/>
    <property type="match status" value="1"/>
</dbReference>
<evidence type="ECO:0000256" key="4">
    <source>
        <dbReference type="RuleBase" id="RU003919"/>
    </source>
</evidence>
<dbReference type="InterPro" id="IPR000589">
    <property type="entry name" value="Ribosomal_uS15"/>
</dbReference>